<organism evidence="1 2">
    <name type="scientific">Plectosphaerella cucumerina</name>
    <dbReference type="NCBI Taxonomy" id="40658"/>
    <lineage>
        <taxon>Eukaryota</taxon>
        <taxon>Fungi</taxon>
        <taxon>Dikarya</taxon>
        <taxon>Ascomycota</taxon>
        <taxon>Pezizomycotina</taxon>
        <taxon>Sordariomycetes</taxon>
        <taxon>Hypocreomycetidae</taxon>
        <taxon>Glomerellales</taxon>
        <taxon>Plectosphaerellaceae</taxon>
        <taxon>Plectosphaerella</taxon>
    </lineage>
</organism>
<gene>
    <name evidence="1" type="ORF">B0T11DRAFT_353961</name>
</gene>
<evidence type="ECO:0000313" key="1">
    <source>
        <dbReference type="EMBL" id="KAH7363590.1"/>
    </source>
</evidence>
<comment type="caution">
    <text evidence="1">The sequence shown here is derived from an EMBL/GenBank/DDBJ whole genome shotgun (WGS) entry which is preliminary data.</text>
</comment>
<sequence length="312" mass="34810">MEANEISNVLESVIKKSLEEHIRMLYPSSTLHEAHEIRQVDKLARYLFLCKDFLRLARKPQYQRLFNKIDAIALEAYSGESACYLCDLLITKQNRYRISHAHRRLYEKWTIPNVGWMSEDQAAVFATVIQDMMQEVTAAIRRQQTGGRAWTAYPLESRAFLPLSSGSTASESTVQAVSSRASSRGTVRDLQRGQQSSVCTTVSLLPFRKAIHAGTGPIEIQIDQLHLSLDFAPDSSGYLSIDRRCDSPGSTSKRTPTVEALGIPTDLAMKVECDQGTNEARVRIQNGPQLCVEISFRWEGETPGCRPCGPGG</sequence>
<keyword evidence="2" id="KW-1185">Reference proteome</keyword>
<reference evidence="1" key="1">
    <citation type="journal article" date="2021" name="Nat. Commun.">
        <title>Genetic determinants of endophytism in the Arabidopsis root mycobiome.</title>
        <authorList>
            <person name="Mesny F."/>
            <person name="Miyauchi S."/>
            <person name="Thiergart T."/>
            <person name="Pickel B."/>
            <person name="Atanasova L."/>
            <person name="Karlsson M."/>
            <person name="Huettel B."/>
            <person name="Barry K.W."/>
            <person name="Haridas S."/>
            <person name="Chen C."/>
            <person name="Bauer D."/>
            <person name="Andreopoulos W."/>
            <person name="Pangilinan J."/>
            <person name="LaButti K."/>
            <person name="Riley R."/>
            <person name="Lipzen A."/>
            <person name="Clum A."/>
            <person name="Drula E."/>
            <person name="Henrissat B."/>
            <person name="Kohler A."/>
            <person name="Grigoriev I.V."/>
            <person name="Martin F.M."/>
            <person name="Hacquard S."/>
        </authorList>
    </citation>
    <scope>NUCLEOTIDE SEQUENCE</scope>
    <source>
        <strain evidence="1">MPI-CAGE-AT-0016</strain>
    </source>
</reference>
<protein>
    <submittedName>
        <fullName evidence="1">Uncharacterized protein</fullName>
    </submittedName>
</protein>
<dbReference type="InterPro" id="IPR027796">
    <property type="entry name" value="OTT_1508_deam-like"/>
</dbReference>
<accession>A0A8K0TH81</accession>
<proteinExistence type="predicted"/>
<dbReference type="Pfam" id="PF14441">
    <property type="entry name" value="OTT_1508_deam"/>
    <property type="match status" value="1"/>
</dbReference>
<dbReference type="AlphaFoldDB" id="A0A8K0TH81"/>
<dbReference type="OrthoDB" id="4851849at2759"/>
<dbReference type="Proteomes" id="UP000813385">
    <property type="component" value="Unassembled WGS sequence"/>
</dbReference>
<name>A0A8K0TH81_9PEZI</name>
<dbReference type="EMBL" id="JAGPXD010000003">
    <property type="protein sequence ID" value="KAH7363590.1"/>
    <property type="molecule type" value="Genomic_DNA"/>
</dbReference>
<evidence type="ECO:0000313" key="2">
    <source>
        <dbReference type="Proteomes" id="UP000813385"/>
    </source>
</evidence>